<dbReference type="Pfam" id="PF01593">
    <property type="entry name" value="Amino_oxidase"/>
    <property type="match status" value="1"/>
</dbReference>
<evidence type="ECO:0000256" key="1">
    <source>
        <dbReference type="ARBA" id="ARBA00004829"/>
    </source>
</evidence>
<dbReference type="PANTHER" id="PTHR43734:SF1">
    <property type="entry name" value="PHYTOENE DESATURASE"/>
    <property type="match status" value="1"/>
</dbReference>
<dbReference type="InterPro" id="IPR036188">
    <property type="entry name" value="FAD/NAD-bd_sf"/>
</dbReference>
<dbReference type="SUPFAM" id="SSF51905">
    <property type="entry name" value="FAD/NAD(P)-binding domain"/>
    <property type="match status" value="1"/>
</dbReference>
<feature type="domain" description="Amine oxidase" evidence="5">
    <location>
        <begin position="14"/>
        <end position="497"/>
    </location>
</feature>
<dbReference type="InterPro" id="IPR002937">
    <property type="entry name" value="Amino_oxidase"/>
</dbReference>
<keyword evidence="3 4" id="KW-0560">Oxidoreductase</keyword>
<dbReference type="EMBL" id="JBHLWV010000011">
    <property type="protein sequence ID" value="MFC0313813.1"/>
    <property type="molecule type" value="Genomic_DNA"/>
</dbReference>
<dbReference type="PANTHER" id="PTHR43734">
    <property type="entry name" value="PHYTOENE DESATURASE"/>
    <property type="match status" value="1"/>
</dbReference>
<gene>
    <name evidence="6" type="primary">crtI</name>
    <name evidence="6" type="ORF">ACFFJD_02955</name>
</gene>
<accession>A0ABV6H749</accession>
<protein>
    <submittedName>
        <fullName evidence="6">Phytoene desaturase family protein</fullName>
        <ecNumber evidence="6">1.-.-.-</ecNumber>
    </submittedName>
</protein>
<evidence type="ECO:0000256" key="3">
    <source>
        <dbReference type="ARBA" id="ARBA00023002"/>
    </source>
</evidence>
<organism evidence="6 7">
    <name type="scientific">Gordonia phosphorivorans</name>
    <dbReference type="NCBI Taxonomy" id="1056982"/>
    <lineage>
        <taxon>Bacteria</taxon>
        <taxon>Bacillati</taxon>
        <taxon>Actinomycetota</taxon>
        <taxon>Actinomycetes</taxon>
        <taxon>Mycobacteriales</taxon>
        <taxon>Gordoniaceae</taxon>
        <taxon>Gordonia</taxon>
    </lineage>
</organism>
<dbReference type="EC" id="1.-.-.-" evidence="6"/>
<evidence type="ECO:0000313" key="7">
    <source>
        <dbReference type="Proteomes" id="UP001589783"/>
    </source>
</evidence>
<dbReference type="InterPro" id="IPR014105">
    <property type="entry name" value="Carotenoid/retinoid_OxRdtase"/>
</dbReference>
<dbReference type="GO" id="GO:0016491">
    <property type="term" value="F:oxidoreductase activity"/>
    <property type="evidence" value="ECO:0007669"/>
    <property type="project" value="UniProtKB-KW"/>
</dbReference>
<evidence type="ECO:0000256" key="4">
    <source>
        <dbReference type="RuleBase" id="RU362075"/>
    </source>
</evidence>
<evidence type="ECO:0000256" key="2">
    <source>
        <dbReference type="ARBA" id="ARBA00022746"/>
    </source>
</evidence>
<comment type="similarity">
    <text evidence="4">Belongs to the carotenoid/retinoid oxidoreductase family.</text>
</comment>
<evidence type="ECO:0000313" key="6">
    <source>
        <dbReference type="EMBL" id="MFC0313813.1"/>
    </source>
</evidence>
<dbReference type="RefSeq" id="WP_382360686.1">
    <property type="nucleotide sequence ID" value="NZ_JBHLWV010000011.1"/>
</dbReference>
<keyword evidence="2 4" id="KW-0125">Carotenoid biosynthesis</keyword>
<keyword evidence="7" id="KW-1185">Reference proteome</keyword>
<comment type="caution">
    <text evidence="6">The sequence shown here is derived from an EMBL/GenBank/DDBJ whole genome shotgun (WGS) entry which is preliminary data.</text>
</comment>
<dbReference type="NCBIfam" id="TIGR02734">
    <property type="entry name" value="crtI_fam"/>
    <property type="match status" value="1"/>
</dbReference>
<name>A0ABV6H749_9ACTN</name>
<evidence type="ECO:0000259" key="5">
    <source>
        <dbReference type="Pfam" id="PF01593"/>
    </source>
</evidence>
<dbReference type="Proteomes" id="UP001589783">
    <property type="component" value="Unassembled WGS sequence"/>
</dbReference>
<comment type="pathway">
    <text evidence="1 4">Carotenoid biosynthesis.</text>
</comment>
<sequence>MGSAPHVVVIGAGLSGLAAAARLRARGFAVTVVESAATPGGLVRTETIDGHNFDTGATILTMPELIVAPLTELGVPRGEVLDRLALAPVDPGYVMNYADGTTLALPHRADRIPEAVAEAFGPGPARGTAELLQWLRRVYDAEFDVFIDRNYGGLGDLTGADTRRAATELVKLGTLGGLTGAVARFVSDERVQRAFTFQALYAGVPPHRARAIYAIIADMDIGRGVWAPAGGMGRVGRVMAEALTDAGVRIVYGVHAQRVVHSGGRVSGVVVDGETLPADAVIATAERDRIADLVGRRPRRRLRYSPSAVVVHGLLPVEVTETWSAGHHTLDFGAAWSRTFAEITGRRGAPMTDGSFLLTRPAVSDRDTFTAAAADGRRLESVSVLAPTPNLDNAPLNWDAIADPYVTETLATLAGRGYRGLDSLQVLRVDHPTTWLRAGLPAGTPFSAAHTVAQTGPLRTRNTWPGLDNLFVAGSATVPGVGIPPVLISGGLAADRVTDRLADAFSPAPAGSVR</sequence>
<proteinExistence type="inferred from homology"/>
<dbReference type="Gene3D" id="3.50.50.60">
    <property type="entry name" value="FAD/NAD(P)-binding domain"/>
    <property type="match status" value="2"/>
</dbReference>
<reference evidence="6 7" key="1">
    <citation type="submission" date="2024-09" db="EMBL/GenBank/DDBJ databases">
        <authorList>
            <person name="Sun Q."/>
            <person name="Mori K."/>
        </authorList>
    </citation>
    <scope>NUCLEOTIDE SEQUENCE [LARGE SCALE GENOMIC DNA]</scope>
    <source>
        <strain evidence="6 7">CCM 7957</strain>
    </source>
</reference>